<gene>
    <name evidence="6" type="ordered locus">PAS_chr4_0374</name>
</gene>
<dbReference type="SMR" id="C4R7P3"/>
<accession>C4R7P3</accession>
<name>C4R7P3_KOMPG</name>
<keyword evidence="7" id="KW-1185">Reference proteome</keyword>
<protein>
    <recommendedName>
        <fullName evidence="4">60S ribosomal protein L29</fullName>
    </recommendedName>
</protein>
<dbReference type="GO" id="GO:0003735">
    <property type="term" value="F:structural constituent of ribosome"/>
    <property type="evidence" value="ECO:0007669"/>
    <property type="project" value="UniProtKB-UniRule"/>
</dbReference>
<sequence>MSKSKNHTNHNQNYKAHRNGIKKVKFDRSLRLKNIDPKFRRNLKFSQVGNRKAAAAKTA</sequence>
<dbReference type="AlphaFoldDB" id="C4R7P3"/>
<dbReference type="OrthoDB" id="996720at2759"/>
<dbReference type="GO" id="GO:0002181">
    <property type="term" value="P:cytoplasmic translation"/>
    <property type="evidence" value="ECO:0007669"/>
    <property type="project" value="TreeGrafter"/>
</dbReference>
<dbReference type="InParanoid" id="C4R7P3"/>
<evidence type="ECO:0000256" key="4">
    <source>
        <dbReference type="RuleBase" id="RU364026"/>
    </source>
</evidence>
<evidence type="ECO:0000256" key="5">
    <source>
        <dbReference type="SAM" id="MobiDB-lite"/>
    </source>
</evidence>
<comment type="similarity">
    <text evidence="1 4">Belongs to the eukaryotic ribosomal protein eL29 family.</text>
</comment>
<reference evidence="6 7" key="1">
    <citation type="journal article" date="2009" name="Nat. Biotechnol.">
        <title>Genome sequence of the recombinant protein production host Pichia pastoris.</title>
        <authorList>
            <person name="De Schutter K."/>
            <person name="Lin Y.C."/>
            <person name="Tiels P."/>
            <person name="Van Hecke A."/>
            <person name="Glinka S."/>
            <person name="Weber-Lehmann J."/>
            <person name="Rouze P."/>
            <person name="Van de Peer Y."/>
            <person name="Callewaert N."/>
        </authorList>
    </citation>
    <scope>NUCLEOTIDE SEQUENCE [LARGE SCALE GENOMIC DNA]</scope>
    <source>
        <strain evidence="7">GS115 / ATCC 20864</strain>
    </source>
</reference>
<dbReference type="KEGG" id="ppa:PAS_chr4_0374"/>
<dbReference type="STRING" id="644223.C4R7P3"/>
<dbReference type="eggNOG" id="KOG3504">
    <property type="taxonomic scope" value="Eukaryota"/>
</dbReference>
<dbReference type="EMBL" id="FN392322">
    <property type="protein sequence ID" value="CAY71618.1"/>
    <property type="molecule type" value="Genomic_DNA"/>
</dbReference>
<dbReference type="OMA" id="KKFRHES"/>
<dbReference type="FunCoup" id="C4R7P3">
    <property type="interactions" value="570"/>
</dbReference>
<dbReference type="GeneID" id="8200658"/>
<keyword evidence="3 4" id="KW-0687">Ribonucleoprotein</keyword>
<dbReference type="Proteomes" id="UP000000314">
    <property type="component" value="Chromosome 4"/>
</dbReference>
<dbReference type="PANTHER" id="PTHR12884:SF0">
    <property type="entry name" value="60S RIBOSOMAL PROTEIN L29"/>
    <property type="match status" value="1"/>
</dbReference>
<dbReference type="Gene3D" id="6.10.140.1730">
    <property type="match status" value="1"/>
</dbReference>
<organism evidence="6 7">
    <name type="scientific">Komagataella phaffii (strain GS115 / ATCC 20864)</name>
    <name type="common">Yeast</name>
    <name type="synonym">Pichia pastoris</name>
    <dbReference type="NCBI Taxonomy" id="644223"/>
    <lineage>
        <taxon>Eukaryota</taxon>
        <taxon>Fungi</taxon>
        <taxon>Dikarya</taxon>
        <taxon>Ascomycota</taxon>
        <taxon>Saccharomycotina</taxon>
        <taxon>Pichiomycetes</taxon>
        <taxon>Pichiales</taxon>
        <taxon>Pichiaceae</taxon>
        <taxon>Komagataella</taxon>
    </lineage>
</organism>
<dbReference type="GO" id="GO:0022625">
    <property type="term" value="C:cytosolic large ribosomal subunit"/>
    <property type="evidence" value="ECO:0007669"/>
    <property type="project" value="TreeGrafter"/>
</dbReference>
<evidence type="ECO:0000313" key="7">
    <source>
        <dbReference type="Proteomes" id="UP000000314"/>
    </source>
</evidence>
<dbReference type="HOGENOM" id="CLU_169255_1_0_1"/>
<evidence type="ECO:0000313" key="6">
    <source>
        <dbReference type="EMBL" id="CAY71618.1"/>
    </source>
</evidence>
<feature type="region of interest" description="Disordered" evidence="5">
    <location>
        <begin position="1"/>
        <end position="22"/>
    </location>
</feature>
<evidence type="ECO:0000256" key="2">
    <source>
        <dbReference type="ARBA" id="ARBA00022980"/>
    </source>
</evidence>
<keyword evidence="2 4" id="KW-0689">Ribosomal protein</keyword>
<dbReference type="RefSeq" id="XP_002493797.1">
    <property type="nucleotide sequence ID" value="XM_002493752.1"/>
</dbReference>
<evidence type="ECO:0000256" key="1">
    <source>
        <dbReference type="ARBA" id="ARBA00010247"/>
    </source>
</evidence>
<dbReference type="PANTHER" id="PTHR12884">
    <property type="entry name" value="60S RIBOSOMAL PROTEIN L29"/>
    <property type="match status" value="1"/>
</dbReference>
<proteinExistence type="inferred from homology"/>
<evidence type="ECO:0000256" key="3">
    <source>
        <dbReference type="ARBA" id="ARBA00023274"/>
    </source>
</evidence>
<dbReference type="InterPro" id="IPR002673">
    <property type="entry name" value="Ribosomal_eL29"/>
</dbReference>
<dbReference type="Pfam" id="PF01779">
    <property type="entry name" value="Ribosomal_L29e"/>
    <property type="match status" value="1"/>
</dbReference>